<dbReference type="InterPro" id="IPR050109">
    <property type="entry name" value="HTH-type_TetR-like_transc_reg"/>
</dbReference>
<keyword evidence="1" id="KW-0805">Transcription regulation</keyword>
<dbReference type="Pfam" id="PF00440">
    <property type="entry name" value="TetR_N"/>
    <property type="match status" value="1"/>
</dbReference>
<evidence type="ECO:0000259" key="5">
    <source>
        <dbReference type="PROSITE" id="PS50977"/>
    </source>
</evidence>
<evidence type="ECO:0000256" key="3">
    <source>
        <dbReference type="ARBA" id="ARBA00023163"/>
    </source>
</evidence>
<protein>
    <submittedName>
        <fullName evidence="6">TetR family transcriptional regulator</fullName>
    </submittedName>
</protein>
<keyword evidence="7" id="KW-1185">Reference proteome</keyword>
<dbReference type="SUPFAM" id="SSF46689">
    <property type="entry name" value="Homeodomain-like"/>
    <property type="match status" value="1"/>
</dbReference>
<name>A0ABY4QPS0_9MYCO</name>
<proteinExistence type="predicted"/>
<gene>
    <name evidence="6" type="ORF">M5I08_06195</name>
</gene>
<dbReference type="EMBL" id="CP097320">
    <property type="protein sequence ID" value="UQX11955.1"/>
    <property type="molecule type" value="Genomic_DNA"/>
</dbReference>
<evidence type="ECO:0000256" key="4">
    <source>
        <dbReference type="PROSITE-ProRule" id="PRU00335"/>
    </source>
</evidence>
<feature type="DNA-binding region" description="H-T-H motif" evidence="4">
    <location>
        <begin position="23"/>
        <end position="42"/>
    </location>
</feature>
<reference evidence="6" key="1">
    <citation type="submission" date="2022-05" db="EMBL/GenBank/DDBJ databases">
        <title>A methanotrophic Mycobacterium dominates a cave microbial ecosystem.</title>
        <authorList>
            <person name="Van Spanning R.J.M."/>
            <person name="Guan Q."/>
            <person name="Melkonian C."/>
            <person name="Gallant J."/>
            <person name="Polerecky L."/>
            <person name="Flot J.-F."/>
            <person name="Brandt B.W."/>
            <person name="Braster M."/>
            <person name="Iturbe Espinoza P."/>
            <person name="Aerts J."/>
            <person name="Meima-Franke M."/>
            <person name="Piersma S.R."/>
            <person name="Bunduc C."/>
            <person name="Ummels R."/>
            <person name="Pain A."/>
            <person name="Fleming E.J."/>
            <person name="van der Wel N."/>
            <person name="Gherman V.D."/>
            <person name="Sarbu S.M."/>
            <person name="Bodelier P.L.E."/>
            <person name="Bitter W."/>
        </authorList>
    </citation>
    <scope>NUCLEOTIDE SEQUENCE</scope>
    <source>
        <strain evidence="6">Sulfur Cave</strain>
    </source>
</reference>
<evidence type="ECO:0000313" key="6">
    <source>
        <dbReference type="EMBL" id="UQX11955.1"/>
    </source>
</evidence>
<keyword evidence="3" id="KW-0804">Transcription</keyword>
<evidence type="ECO:0000313" key="7">
    <source>
        <dbReference type="Proteomes" id="UP001056610"/>
    </source>
</evidence>
<dbReference type="RefSeq" id="WP_249763155.1">
    <property type="nucleotide sequence ID" value="NZ_CP097320.1"/>
</dbReference>
<dbReference type="Proteomes" id="UP001056610">
    <property type="component" value="Chromosome"/>
</dbReference>
<sequence length="77" mass="8350">MDTSRRTQAARPLLAAQGFAEVALETIVRAAGVTRGALYHHFADKTELFAAVFEQADGEVADAANRGDRFDDARRDA</sequence>
<dbReference type="PRINTS" id="PR00455">
    <property type="entry name" value="HTHTETR"/>
</dbReference>
<dbReference type="InterPro" id="IPR009057">
    <property type="entry name" value="Homeodomain-like_sf"/>
</dbReference>
<dbReference type="PANTHER" id="PTHR30055">
    <property type="entry name" value="HTH-TYPE TRANSCRIPTIONAL REGULATOR RUTR"/>
    <property type="match status" value="1"/>
</dbReference>
<evidence type="ECO:0000256" key="1">
    <source>
        <dbReference type="ARBA" id="ARBA00023015"/>
    </source>
</evidence>
<dbReference type="InterPro" id="IPR001647">
    <property type="entry name" value="HTH_TetR"/>
</dbReference>
<dbReference type="Gene3D" id="1.10.357.10">
    <property type="entry name" value="Tetracycline Repressor, domain 2"/>
    <property type="match status" value="1"/>
</dbReference>
<accession>A0ABY4QPS0</accession>
<evidence type="ECO:0000256" key="2">
    <source>
        <dbReference type="ARBA" id="ARBA00023125"/>
    </source>
</evidence>
<feature type="domain" description="HTH tetR-type" evidence="5">
    <location>
        <begin position="1"/>
        <end position="60"/>
    </location>
</feature>
<organism evidence="6 7">
    <name type="scientific">Candidatus Mycobacterium methanotrophicum</name>
    <dbReference type="NCBI Taxonomy" id="2943498"/>
    <lineage>
        <taxon>Bacteria</taxon>
        <taxon>Bacillati</taxon>
        <taxon>Actinomycetota</taxon>
        <taxon>Actinomycetes</taxon>
        <taxon>Mycobacteriales</taxon>
        <taxon>Mycobacteriaceae</taxon>
        <taxon>Mycobacterium</taxon>
    </lineage>
</organism>
<dbReference type="PANTHER" id="PTHR30055:SF234">
    <property type="entry name" value="HTH-TYPE TRANSCRIPTIONAL REGULATOR BETI"/>
    <property type="match status" value="1"/>
</dbReference>
<keyword evidence="2 4" id="KW-0238">DNA-binding</keyword>
<dbReference type="PROSITE" id="PS50977">
    <property type="entry name" value="HTH_TETR_2"/>
    <property type="match status" value="1"/>
</dbReference>